<accession>A0A1B7T874</accession>
<evidence type="ECO:0000313" key="1">
    <source>
        <dbReference type="EMBL" id="OBA24924.1"/>
    </source>
</evidence>
<sequence length="177" mass="20945">MWVPNNSTFDKFTELSFDAIVRRESVYKYRMKKVSVNNFSAYQEIMEQFNESFVNKMLIMENGEAGQEEVEEKVNYLTNEFVLEIEEKNNEENGSPIDILSWTVEVTNVPGNNLKLLSFDNEMFCQLTFKIFQEKWKLQRLNSYNEKNATIKINIEPTNDLNLITSFIHSEIEYESF</sequence>
<keyword evidence="2" id="KW-1185">Reference proteome</keyword>
<proteinExistence type="predicted"/>
<protein>
    <submittedName>
        <fullName evidence="1">Uncharacterized protein</fullName>
    </submittedName>
</protein>
<reference evidence="2" key="1">
    <citation type="journal article" date="2016" name="Proc. Natl. Acad. Sci. U.S.A.">
        <title>Comparative genomics of biotechnologically important yeasts.</title>
        <authorList>
            <person name="Riley R."/>
            <person name="Haridas S."/>
            <person name="Wolfe K.H."/>
            <person name="Lopes M.R."/>
            <person name="Hittinger C.T."/>
            <person name="Goeker M."/>
            <person name="Salamov A.A."/>
            <person name="Wisecaver J.H."/>
            <person name="Long T.M."/>
            <person name="Calvey C.H."/>
            <person name="Aerts A.L."/>
            <person name="Barry K.W."/>
            <person name="Choi C."/>
            <person name="Clum A."/>
            <person name="Coughlan A.Y."/>
            <person name="Deshpande S."/>
            <person name="Douglass A.P."/>
            <person name="Hanson S.J."/>
            <person name="Klenk H.-P."/>
            <person name="LaButti K.M."/>
            <person name="Lapidus A."/>
            <person name="Lindquist E.A."/>
            <person name="Lipzen A.M."/>
            <person name="Meier-Kolthoff J.P."/>
            <person name="Ohm R.A."/>
            <person name="Otillar R.P."/>
            <person name="Pangilinan J.L."/>
            <person name="Peng Y."/>
            <person name="Rokas A."/>
            <person name="Rosa C.A."/>
            <person name="Scheuner C."/>
            <person name="Sibirny A.A."/>
            <person name="Slot J.C."/>
            <person name="Stielow J.B."/>
            <person name="Sun H."/>
            <person name="Kurtzman C.P."/>
            <person name="Blackwell M."/>
            <person name="Grigoriev I.V."/>
            <person name="Jeffries T.W."/>
        </authorList>
    </citation>
    <scope>NUCLEOTIDE SEQUENCE [LARGE SCALE GENOMIC DNA]</scope>
    <source>
        <strain evidence="2">NRRL Y-1626</strain>
    </source>
</reference>
<comment type="caution">
    <text evidence="1">The sequence shown here is derived from an EMBL/GenBank/DDBJ whole genome shotgun (WGS) entry which is preliminary data.</text>
</comment>
<gene>
    <name evidence="1" type="ORF">HANVADRAFT_50514</name>
</gene>
<dbReference type="Proteomes" id="UP000092321">
    <property type="component" value="Unassembled WGS sequence"/>
</dbReference>
<name>A0A1B7T874_9ASCO</name>
<evidence type="ECO:0000313" key="2">
    <source>
        <dbReference type="Proteomes" id="UP000092321"/>
    </source>
</evidence>
<organism evidence="1 2">
    <name type="scientific">Hanseniaspora valbyensis NRRL Y-1626</name>
    <dbReference type="NCBI Taxonomy" id="766949"/>
    <lineage>
        <taxon>Eukaryota</taxon>
        <taxon>Fungi</taxon>
        <taxon>Dikarya</taxon>
        <taxon>Ascomycota</taxon>
        <taxon>Saccharomycotina</taxon>
        <taxon>Saccharomycetes</taxon>
        <taxon>Saccharomycodales</taxon>
        <taxon>Saccharomycodaceae</taxon>
        <taxon>Hanseniaspora</taxon>
    </lineage>
</organism>
<dbReference type="EMBL" id="LXPE01000337">
    <property type="protein sequence ID" value="OBA24924.1"/>
    <property type="molecule type" value="Genomic_DNA"/>
</dbReference>
<dbReference type="AlphaFoldDB" id="A0A1B7T874"/>